<dbReference type="Gene3D" id="3.40.50.1820">
    <property type="entry name" value="alpha/beta hydrolase"/>
    <property type="match status" value="1"/>
</dbReference>
<dbReference type="InterPro" id="IPR002921">
    <property type="entry name" value="Fungal_lipase-type"/>
</dbReference>
<evidence type="ECO:0000313" key="4">
    <source>
        <dbReference type="Proteomes" id="UP000002011"/>
    </source>
</evidence>
<accession>C6VZR2</accession>
<evidence type="ECO:0000313" key="3">
    <source>
        <dbReference type="EMBL" id="ACT93540.1"/>
    </source>
</evidence>
<evidence type="ECO:0000256" key="1">
    <source>
        <dbReference type="SAM" id="SignalP"/>
    </source>
</evidence>
<dbReference type="PANTHER" id="PTHR45856">
    <property type="entry name" value="ALPHA/BETA-HYDROLASES SUPERFAMILY PROTEIN"/>
    <property type="match status" value="1"/>
</dbReference>
<dbReference type="SUPFAM" id="SSF53474">
    <property type="entry name" value="alpha/beta-Hydrolases"/>
    <property type="match status" value="1"/>
</dbReference>
<dbReference type="eggNOG" id="COG3675">
    <property type="taxonomic scope" value="Bacteria"/>
</dbReference>
<feature type="domain" description="Fungal lipase-type" evidence="2">
    <location>
        <begin position="178"/>
        <end position="281"/>
    </location>
</feature>
<dbReference type="EMBL" id="CP001619">
    <property type="protein sequence ID" value="ACT93540.1"/>
    <property type="molecule type" value="Genomic_DNA"/>
</dbReference>
<keyword evidence="4" id="KW-1185">Reference proteome</keyword>
<dbReference type="InterPro" id="IPR029058">
    <property type="entry name" value="AB_hydrolase_fold"/>
</dbReference>
<protein>
    <submittedName>
        <fullName evidence="3">Lipase class 3</fullName>
    </submittedName>
</protein>
<proteinExistence type="predicted"/>
<dbReference type="GO" id="GO:0006629">
    <property type="term" value="P:lipid metabolic process"/>
    <property type="evidence" value="ECO:0007669"/>
    <property type="project" value="InterPro"/>
</dbReference>
<dbReference type="AlphaFoldDB" id="C6VZR2"/>
<sequence length="383" mass="41395">MKRNFPFIAAILLALATLAACTDHNFPPVASEATPPTEPHKRIALLCMLSNVNYDLVAASEQELSQNTLRINDALQHNADVRDYLGTDWQVVWGPAISNSMKKSTTSAVDSFVTDNTMYVARGTDLATGKVMHVVAIAGTNAVSRKGAFGEDFNVIREKDWGAPNSGKISAGSALGFNILNAMTDPATGKTLLEFLGTLNDAGPAEVAFTGHSLGATLSPLMALKFIEQKQQKGYTNVNVSVYPIAGPTPGDKKFAAYAGGQFGAGYHSVINANDIVPHAWQKDMFGKIPSMYKNAPPFNPGGSGGFHLAVKEQLEFDALKLVIDLKTYQRIAPEREFVFQGKANVYPDGSGTYFKEAKYQHVIAYYIDAFQFPQSVIDAISE</sequence>
<reference evidence="3 4" key="1">
    <citation type="journal article" date="2009" name="Stand. Genomic Sci.">
        <title>Complete genome sequence of Dyadobacter fermentans type strain (NS114).</title>
        <authorList>
            <person name="Lang E."/>
            <person name="Lapidus A."/>
            <person name="Chertkov O."/>
            <person name="Brettin T."/>
            <person name="Detter J.C."/>
            <person name="Han C."/>
            <person name="Copeland A."/>
            <person name="Glavina Del Rio T."/>
            <person name="Nolan M."/>
            <person name="Chen F."/>
            <person name="Lucas S."/>
            <person name="Tice H."/>
            <person name="Cheng J.F."/>
            <person name="Land M."/>
            <person name="Hauser L."/>
            <person name="Chang Y.J."/>
            <person name="Jeffries C.D."/>
            <person name="Kopitz M."/>
            <person name="Bruce D."/>
            <person name="Goodwin L."/>
            <person name="Pitluck S."/>
            <person name="Ovchinnikova G."/>
            <person name="Pati A."/>
            <person name="Ivanova N."/>
            <person name="Mavrommatis K."/>
            <person name="Chen A."/>
            <person name="Palaniappan K."/>
            <person name="Chain P."/>
            <person name="Bristow J."/>
            <person name="Eisen J.A."/>
            <person name="Markowitz V."/>
            <person name="Hugenholtz P."/>
            <person name="Goker M."/>
            <person name="Rohde M."/>
            <person name="Kyrpides N.C."/>
            <person name="Klenk H.P."/>
        </authorList>
    </citation>
    <scope>NUCLEOTIDE SEQUENCE [LARGE SCALE GENOMIC DNA]</scope>
    <source>
        <strain evidence="4">ATCC 700827 / DSM 18053 / CIP 107007 / KCTC 52180 / NS114</strain>
    </source>
</reference>
<name>C6VZR2_DYAFD</name>
<dbReference type="STRING" id="471854.Dfer_2321"/>
<feature type="signal peptide" evidence="1">
    <location>
        <begin position="1"/>
        <end position="19"/>
    </location>
</feature>
<dbReference type="InterPro" id="IPR051218">
    <property type="entry name" value="Sec_MonoDiacylglyc_Lipase"/>
</dbReference>
<dbReference type="Pfam" id="PF01764">
    <property type="entry name" value="Lipase_3"/>
    <property type="match status" value="1"/>
</dbReference>
<feature type="chain" id="PRO_5002970867" evidence="1">
    <location>
        <begin position="20"/>
        <end position="383"/>
    </location>
</feature>
<organism evidence="3 4">
    <name type="scientific">Dyadobacter fermentans (strain ATCC 700827 / DSM 18053 / CIP 107007 / KCTC 52180 / NS114)</name>
    <dbReference type="NCBI Taxonomy" id="471854"/>
    <lineage>
        <taxon>Bacteria</taxon>
        <taxon>Pseudomonadati</taxon>
        <taxon>Bacteroidota</taxon>
        <taxon>Cytophagia</taxon>
        <taxon>Cytophagales</taxon>
        <taxon>Spirosomataceae</taxon>
        <taxon>Dyadobacter</taxon>
    </lineage>
</organism>
<evidence type="ECO:0000259" key="2">
    <source>
        <dbReference type="Pfam" id="PF01764"/>
    </source>
</evidence>
<dbReference type="KEGG" id="dfe:Dfer_2321"/>
<gene>
    <name evidence="3" type="ordered locus">Dfer_2321</name>
</gene>
<dbReference type="OrthoDB" id="1223308at2"/>
<dbReference type="RefSeq" id="WP_015811790.1">
    <property type="nucleotide sequence ID" value="NC_013037.1"/>
</dbReference>
<keyword evidence="1" id="KW-0732">Signal</keyword>
<dbReference type="HOGENOM" id="CLU_721075_0_0_10"/>
<dbReference type="PANTHER" id="PTHR45856:SF24">
    <property type="entry name" value="FUNGAL LIPASE-LIKE DOMAIN-CONTAINING PROTEIN"/>
    <property type="match status" value="1"/>
</dbReference>
<dbReference type="PROSITE" id="PS51257">
    <property type="entry name" value="PROKAR_LIPOPROTEIN"/>
    <property type="match status" value="1"/>
</dbReference>
<dbReference type="Proteomes" id="UP000002011">
    <property type="component" value="Chromosome"/>
</dbReference>